<gene>
    <name evidence="3" type="ORF">DI533_21095</name>
</gene>
<keyword evidence="1" id="KW-1133">Transmembrane helix</keyword>
<evidence type="ECO:0008006" key="5">
    <source>
        <dbReference type="Google" id="ProtNLM"/>
    </source>
</evidence>
<dbReference type="NCBIfam" id="TIGR03370">
    <property type="entry name" value="VPLPA-CTERM"/>
    <property type="match status" value="1"/>
</dbReference>
<feature type="transmembrane region" description="Helical" evidence="1">
    <location>
        <begin position="224"/>
        <end position="243"/>
    </location>
</feature>
<keyword evidence="1" id="KW-0812">Transmembrane</keyword>
<evidence type="ECO:0000313" key="4">
    <source>
        <dbReference type="Proteomes" id="UP000248975"/>
    </source>
</evidence>
<feature type="signal peptide" evidence="2">
    <location>
        <begin position="1"/>
        <end position="23"/>
    </location>
</feature>
<evidence type="ECO:0000256" key="1">
    <source>
        <dbReference type="SAM" id="Phobius"/>
    </source>
</evidence>
<proteinExistence type="predicted"/>
<evidence type="ECO:0000313" key="3">
    <source>
        <dbReference type="EMBL" id="PZQ94881.1"/>
    </source>
</evidence>
<organism evidence="3 4">
    <name type="scientific">Cereibacter sphaeroides</name>
    <name type="common">Rhodobacter sphaeroides</name>
    <dbReference type="NCBI Taxonomy" id="1063"/>
    <lineage>
        <taxon>Bacteria</taxon>
        <taxon>Pseudomonadati</taxon>
        <taxon>Pseudomonadota</taxon>
        <taxon>Alphaproteobacteria</taxon>
        <taxon>Rhodobacterales</taxon>
        <taxon>Paracoccaceae</taxon>
        <taxon>Cereibacter</taxon>
    </lineage>
</organism>
<dbReference type="Proteomes" id="UP000248975">
    <property type="component" value="Unassembled WGS sequence"/>
</dbReference>
<dbReference type="EMBL" id="QFQS01000012">
    <property type="protein sequence ID" value="PZQ94881.1"/>
    <property type="molecule type" value="Genomic_DNA"/>
</dbReference>
<name>A0A2W5RWL0_CERSP</name>
<accession>A0A2W5RWL0</accession>
<keyword evidence="1" id="KW-0472">Membrane</keyword>
<sequence length="248" mass="25433">MGMIKSITLAAGFSLAGAFAAGAATLDFTDLATFTGPNALYANNASASGTIGTGLSKVTWTATASQTPMKYNMPDGNGVLSGYDNGYDGAAGSKAPLQVLSGLKLDGDGLGIGDDEITIGERITITFDKAIRLTGIYVLDLFQGIHEGQFGQEIAYSTGDFLFSLTGTQNKGTGNNAGYKFAAVDSGDFNVTSITFRAKATNAFGDDGKRDYALAALDFEIAPVPVPAAGLLLLTAVGGLAAARRRKA</sequence>
<feature type="chain" id="PRO_5016138488" description="VPLPA-CTERM sorting domain-containing protein" evidence="2">
    <location>
        <begin position="24"/>
        <end position="248"/>
    </location>
</feature>
<dbReference type="InterPro" id="IPR022472">
    <property type="entry name" value="VPLPA-CTERM"/>
</dbReference>
<evidence type="ECO:0000256" key="2">
    <source>
        <dbReference type="SAM" id="SignalP"/>
    </source>
</evidence>
<reference evidence="3 4" key="1">
    <citation type="submission" date="2017-08" db="EMBL/GenBank/DDBJ databases">
        <title>Infants hospitalized years apart are colonized by the same room-sourced microbial strains.</title>
        <authorList>
            <person name="Brooks B."/>
            <person name="Olm M.R."/>
            <person name="Firek B.A."/>
            <person name="Baker R."/>
            <person name="Thomas B.C."/>
            <person name="Morowitz M.J."/>
            <person name="Banfield J.F."/>
        </authorList>
    </citation>
    <scope>NUCLEOTIDE SEQUENCE [LARGE SCALE GENOMIC DNA]</scope>
    <source>
        <strain evidence="3">S2_003_000_R2_11</strain>
    </source>
</reference>
<dbReference type="AlphaFoldDB" id="A0A2W5RWL0"/>
<keyword evidence="2" id="KW-0732">Signal</keyword>
<protein>
    <recommendedName>
        <fullName evidence="5">VPLPA-CTERM sorting domain-containing protein</fullName>
    </recommendedName>
</protein>
<comment type="caution">
    <text evidence="3">The sequence shown here is derived from an EMBL/GenBank/DDBJ whole genome shotgun (WGS) entry which is preliminary data.</text>
</comment>